<comment type="similarity">
    <text evidence="1">Belongs to the protein disulfide isomerase family.</text>
</comment>
<evidence type="ECO:0000256" key="1">
    <source>
        <dbReference type="ARBA" id="ARBA00006347"/>
    </source>
</evidence>
<dbReference type="OrthoDB" id="72053at2759"/>
<keyword evidence="6" id="KW-1185">Reference proteome</keyword>
<dbReference type="InParanoid" id="A0A1Z5JJX6"/>
<feature type="chain" id="PRO_5013051935" evidence="3">
    <location>
        <begin position="19"/>
        <end position="193"/>
    </location>
</feature>
<gene>
    <name evidence="5" type="ORF">FisN_1Hh417</name>
</gene>
<evidence type="ECO:0000313" key="6">
    <source>
        <dbReference type="Proteomes" id="UP000198406"/>
    </source>
</evidence>
<dbReference type="GO" id="GO:0005783">
    <property type="term" value="C:endoplasmic reticulum"/>
    <property type="evidence" value="ECO:0007669"/>
    <property type="project" value="TreeGrafter"/>
</dbReference>
<reference evidence="5 6" key="1">
    <citation type="journal article" date="2015" name="Plant Cell">
        <title>Oil accumulation by the oleaginous diatom Fistulifera solaris as revealed by the genome and transcriptome.</title>
        <authorList>
            <person name="Tanaka T."/>
            <person name="Maeda Y."/>
            <person name="Veluchamy A."/>
            <person name="Tanaka M."/>
            <person name="Abida H."/>
            <person name="Marechal E."/>
            <person name="Bowler C."/>
            <person name="Muto M."/>
            <person name="Sunaga Y."/>
            <person name="Tanaka M."/>
            <person name="Yoshino T."/>
            <person name="Taniguchi T."/>
            <person name="Fukuda Y."/>
            <person name="Nemoto M."/>
            <person name="Matsumoto M."/>
            <person name="Wong P.S."/>
            <person name="Aburatani S."/>
            <person name="Fujibuchi W."/>
        </authorList>
    </citation>
    <scope>NUCLEOTIDE SEQUENCE [LARGE SCALE GENOMIC DNA]</scope>
    <source>
        <strain evidence="5 6">JPCC DA0580</strain>
    </source>
</reference>
<feature type="domain" description="Thioredoxin" evidence="4">
    <location>
        <begin position="1"/>
        <end position="121"/>
    </location>
</feature>
<evidence type="ECO:0000256" key="3">
    <source>
        <dbReference type="SAM" id="SignalP"/>
    </source>
</evidence>
<dbReference type="Proteomes" id="UP000198406">
    <property type="component" value="Unassembled WGS sequence"/>
</dbReference>
<dbReference type="CDD" id="cd02961">
    <property type="entry name" value="PDI_a_family"/>
    <property type="match status" value="1"/>
</dbReference>
<dbReference type="InterPro" id="IPR013766">
    <property type="entry name" value="Thioredoxin_domain"/>
</dbReference>
<dbReference type="GO" id="GO:0003756">
    <property type="term" value="F:protein disulfide isomerase activity"/>
    <property type="evidence" value="ECO:0007669"/>
    <property type="project" value="UniProtKB-EC"/>
</dbReference>
<name>A0A1Z5JJX6_FISSO</name>
<protein>
    <submittedName>
        <fullName evidence="5">Protein disulfide isomerase family A, member 3</fullName>
        <ecNumber evidence="5">5.3.4.1</ecNumber>
    </submittedName>
</protein>
<dbReference type="PRINTS" id="PR00421">
    <property type="entry name" value="THIOREDOXIN"/>
</dbReference>
<dbReference type="PROSITE" id="PS51352">
    <property type="entry name" value="THIOREDOXIN_2"/>
    <property type="match status" value="1"/>
</dbReference>
<dbReference type="InterPro" id="IPR017937">
    <property type="entry name" value="Thioredoxin_CS"/>
</dbReference>
<keyword evidence="2 3" id="KW-0732">Signal</keyword>
<evidence type="ECO:0000256" key="2">
    <source>
        <dbReference type="ARBA" id="ARBA00022729"/>
    </source>
</evidence>
<dbReference type="Pfam" id="PF00085">
    <property type="entry name" value="Thioredoxin"/>
    <property type="match status" value="1"/>
</dbReference>
<dbReference type="EMBL" id="BDSP01000078">
    <property type="protein sequence ID" value="GAX14226.1"/>
    <property type="molecule type" value="Genomic_DNA"/>
</dbReference>
<accession>A0A1Z5JJX6</accession>
<dbReference type="PANTHER" id="PTHR45672">
    <property type="entry name" value="PROTEIN DISULFIDE-ISOMERASE C17H9.14C-RELATED"/>
    <property type="match status" value="1"/>
</dbReference>
<dbReference type="Gene3D" id="3.40.30.10">
    <property type="entry name" value="Glutaredoxin"/>
    <property type="match status" value="1"/>
</dbReference>
<comment type="caution">
    <text evidence="5">The sequence shown here is derived from an EMBL/GenBank/DDBJ whole genome shotgun (WGS) entry which is preliminary data.</text>
</comment>
<dbReference type="AlphaFoldDB" id="A0A1Z5JJX6"/>
<keyword evidence="5" id="KW-0413">Isomerase</keyword>
<dbReference type="InterPro" id="IPR051063">
    <property type="entry name" value="PDI"/>
</dbReference>
<dbReference type="InterPro" id="IPR036249">
    <property type="entry name" value="Thioredoxin-like_sf"/>
</dbReference>
<evidence type="ECO:0000259" key="4">
    <source>
        <dbReference type="PROSITE" id="PS51352"/>
    </source>
</evidence>
<dbReference type="PROSITE" id="PS00194">
    <property type="entry name" value="THIOREDOXIN_1"/>
    <property type="match status" value="1"/>
</dbReference>
<proteinExistence type="inferred from homology"/>
<evidence type="ECO:0000313" key="5">
    <source>
        <dbReference type="EMBL" id="GAX14226.1"/>
    </source>
</evidence>
<dbReference type="EC" id="5.3.4.1" evidence="5"/>
<sequence length="193" mass="21959">MKFLSLISVTLYIQIAVGTQQLDEKAFYELVSSGKNGMIKFYQSWCGHCTKMKPDWDRLAEEAHSSVFIADVNCGEEENLCKENGVTGYPTIKVYKNGEEEKYSGQRSFDHLMAYVDVELAAKCDVDDTEKTCDEKAREYVAKWKGKDVDAVSKELQRLISMQGKPMEKALKSWLQERIHILDQLTPASSPEL</sequence>
<dbReference type="SUPFAM" id="SSF52833">
    <property type="entry name" value="Thioredoxin-like"/>
    <property type="match status" value="1"/>
</dbReference>
<dbReference type="GO" id="GO:0006457">
    <property type="term" value="P:protein folding"/>
    <property type="evidence" value="ECO:0007669"/>
    <property type="project" value="TreeGrafter"/>
</dbReference>
<organism evidence="5 6">
    <name type="scientific">Fistulifera solaris</name>
    <name type="common">Oleaginous diatom</name>
    <dbReference type="NCBI Taxonomy" id="1519565"/>
    <lineage>
        <taxon>Eukaryota</taxon>
        <taxon>Sar</taxon>
        <taxon>Stramenopiles</taxon>
        <taxon>Ochrophyta</taxon>
        <taxon>Bacillariophyta</taxon>
        <taxon>Bacillariophyceae</taxon>
        <taxon>Bacillariophycidae</taxon>
        <taxon>Naviculales</taxon>
        <taxon>Naviculaceae</taxon>
        <taxon>Fistulifera</taxon>
    </lineage>
</organism>
<feature type="signal peptide" evidence="3">
    <location>
        <begin position="1"/>
        <end position="18"/>
    </location>
</feature>
<dbReference type="PANTHER" id="PTHR45672:SF3">
    <property type="entry name" value="THIOREDOXIN DOMAIN-CONTAINING PROTEIN 5"/>
    <property type="match status" value="1"/>
</dbReference>